<accession>A7RQ85</accession>
<reference evidence="1 2" key="1">
    <citation type="journal article" date="2007" name="Science">
        <title>Sea anemone genome reveals ancestral eumetazoan gene repertoire and genomic organization.</title>
        <authorList>
            <person name="Putnam N.H."/>
            <person name="Srivastava M."/>
            <person name="Hellsten U."/>
            <person name="Dirks B."/>
            <person name="Chapman J."/>
            <person name="Salamov A."/>
            <person name="Terry A."/>
            <person name="Shapiro H."/>
            <person name="Lindquist E."/>
            <person name="Kapitonov V.V."/>
            <person name="Jurka J."/>
            <person name="Genikhovich G."/>
            <person name="Grigoriev I.V."/>
            <person name="Lucas S.M."/>
            <person name="Steele R.E."/>
            <person name="Finnerty J.R."/>
            <person name="Technau U."/>
            <person name="Martindale M.Q."/>
            <person name="Rokhsar D.S."/>
        </authorList>
    </citation>
    <scope>NUCLEOTIDE SEQUENCE [LARGE SCALE GENOMIC DNA]</scope>
    <source>
        <strain evidence="2">CH2 X CH6</strain>
    </source>
</reference>
<keyword evidence="2" id="KW-1185">Reference proteome</keyword>
<feature type="non-terminal residue" evidence="1">
    <location>
        <position position="1"/>
    </location>
</feature>
<dbReference type="eggNOG" id="KOG1075">
    <property type="taxonomic scope" value="Eukaryota"/>
</dbReference>
<dbReference type="Gene3D" id="3.60.10.10">
    <property type="entry name" value="Endonuclease/exonuclease/phosphatase"/>
    <property type="match status" value="1"/>
</dbReference>
<evidence type="ECO:0008006" key="3">
    <source>
        <dbReference type="Google" id="ProtNLM"/>
    </source>
</evidence>
<name>A7RQ85_NEMVE</name>
<gene>
    <name evidence="1" type="ORF">NEMVEDRAFT_v1g89604</name>
</gene>
<dbReference type="InterPro" id="IPR027124">
    <property type="entry name" value="Swc5/CFDP1/2"/>
</dbReference>
<dbReference type="PANTHER" id="PTHR23227:SF67">
    <property type="entry name" value="CRANIOFACIAL DEVELOPMENT PROTEIN 2-LIKE"/>
    <property type="match status" value="1"/>
</dbReference>
<dbReference type="PhylomeDB" id="A7RQ85"/>
<dbReference type="Proteomes" id="UP000001593">
    <property type="component" value="Unassembled WGS sequence"/>
</dbReference>
<dbReference type="SUPFAM" id="SSF56219">
    <property type="entry name" value="DNase I-like"/>
    <property type="match status" value="1"/>
</dbReference>
<evidence type="ECO:0000313" key="2">
    <source>
        <dbReference type="Proteomes" id="UP000001593"/>
    </source>
</evidence>
<dbReference type="AlphaFoldDB" id="A7RQ85"/>
<evidence type="ECO:0000313" key="1">
    <source>
        <dbReference type="EMBL" id="EDO46313.1"/>
    </source>
</evidence>
<dbReference type="OMA" id="IIVANTW"/>
<dbReference type="PANTHER" id="PTHR23227">
    <property type="entry name" value="BUCENTAUR RELATED"/>
    <property type="match status" value="1"/>
</dbReference>
<dbReference type="STRING" id="45351.A7RQ85"/>
<organism evidence="1 2">
    <name type="scientific">Nematostella vectensis</name>
    <name type="common">Starlet sea anemone</name>
    <dbReference type="NCBI Taxonomy" id="45351"/>
    <lineage>
        <taxon>Eukaryota</taxon>
        <taxon>Metazoa</taxon>
        <taxon>Cnidaria</taxon>
        <taxon>Anthozoa</taxon>
        <taxon>Hexacorallia</taxon>
        <taxon>Actiniaria</taxon>
        <taxon>Edwardsiidae</taxon>
        <taxon>Nematostella</taxon>
    </lineage>
</organism>
<dbReference type="InParanoid" id="A7RQ85"/>
<dbReference type="HOGENOM" id="CLU_000680_18_3_1"/>
<protein>
    <recommendedName>
        <fullName evidence="3">Endonuclease/exonuclease/phosphatase domain-containing protein</fullName>
    </recommendedName>
</protein>
<dbReference type="EMBL" id="DS469528">
    <property type="protein sequence ID" value="EDO46313.1"/>
    <property type="molecule type" value="Genomic_DNA"/>
</dbReference>
<dbReference type="InterPro" id="IPR036691">
    <property type="entry name" value="Endo/exonu/phosph_ase_sf"/>
</dbReference>
<proteinExistence type="predicted"/>
<feature type="non-terminal residue" evidence="1">
    <location>
        <position position="119"/>
    </location>
</feature>
<sequence>PTRNIIIVMGDFNAKIGGDNRGYEEIMGQQGLGEMNDNGERFADLCAASNLVIGGSVFHHKRIHKATWVSPDLSTENQIDHVCIGKKFRRSLQDVRVKRGADVASDHHLLVARLKLKLK</sequence>